<dbReference type="OrthoDB" id="29144at2157"/>
<keyword evidence="8" id="KW-1185">Reference proteome</keyword>
<dbReference type="NCBIfam" id="TIGR01770">
    <property type="entry name" value="NDH_I_N"/>
    <property type="match status" value="1"/>
</dbReference>
<gene>
    <name evidence="7" type="ORF">SAMN04488124_1460</name>
</gene>
<dbReference type="InterPro" id="IPR010096">
    <property type="entry name" value="NADH-Q_OxRdtase_suN/2"/>
</dbReference>
<dbReference type="PRINTS" id="PR01434">
    <property type="entry name" value="NADHDHGNASE5"/>
</dbReference>
<feature type="domain" description="NADH:quinone oxidoreductase/Mrp antiporter transmembrane" evidence="6">
    <location>
        <begin position="140"/>
        <end position="443"/>
    </location>
</feature>
<keyword evidence="4 5" id="KW-0472">Membrane</keyword>
<feature type="transmembrane region" description="Helical" evidence="5">
    <location>
        <begin position="87"/>
        <end position="111"/>
    </location>
</feature>
<feature type="transmembrane region" description="Helical" evidence="5">
    <location>
        <begin position="219"/>
        <end position="244"/>
    </location>
</feature>
<dbReference type="RefSeq" id="WP_089878548.1">
    <property type="nucleotide sequence ID" value="NZ_FOYS01000002.1"/>
</dbReference>
<evidence type="ECO:0000256" key="4">
    <source>
        <dbReference type="ARBA" id="ARBA00023136"/>
    </source>
</evidence>
<dbReference type="PANTHER" id="PTHR22773">
    <property type="entry name" value="NADH DEHYDROGENASE"/>
    <property type="match status" value="1"/>
</dbReference>
<dbReference type="STRING" id="555875.SAMN04488124_1460"/>
<feature type="transmembrane region" description="Helical" evidence="5">
    <location>
        <begin position="352"/>
        <end position="375"/>
    </location>
</feature>
<feature type="transmembrane region" description="Helical" evidence="5">
    <location>
        <begin position="470"/>
        <end position="490"/>
    </location>
</feature>
<evidence type="ECO:0000256" key="3">
    <source>
        <dbReference type="ARBA" id="ARBA00022989"/>
    </source>
</evidence>
<evidence type="ECO:0000256" key="2">
    <source>
        <dbReference type="ARBA" id="ARBA00022692"/>
    </source>
</evidence>
<protein>
    <submittedName>
        <fullName evidence="7">NADH-quinone oxidoreductase subunit N</fullName>
    </submittedName>
</protein>
<evidence type="ECO:0000256" key="5">
    <source>
        <dbReference type="SAM" id="Phobius"/>
    </source>
</evidence>
<keyword evidence="3 5" id="KW-1133">Transmembrane helix</keyword>
<feature type="transmembrane region" description="Helical" evidence="5">
    <location>
        <begin position="46"/>
        <end position="67"/>
    </location>
</feature>
<evidence type="ECO:0000256" key="1">
    <source>
        <dbReference type="ARBA" id="ARBA00004141"/>
    </source>
</evidence>
<feature type="transmembrane region" description="Helical" evidence="5">
    <location>
        <begin position="177"/>
        <end position="199"/>
    </location>
</feature>
<dbReference type="InterPro" id="IPR001750">
    <property type="entry name" value="ND/Mrp_TM"/>
</dbReference>
<comment type="subcellular location">
    <subcellularLocation>
        <location evidence="1">Membrane</location>
        <topology evidence="1">Multi-pass membrane protein</topology>
    </subcellularLocation>
</comment>
<evidence type="ECO:0000313" key="8">
    <source>
        <dbReference type="Proteomes" id="UP000243250"/>
    </source>
</evidence>
<proteinExistence type="inferred from homology"/>
<feature type="transmembrane region" description="Helical" evidence="5">
    <location>
        <begin position="15"/>
        <end position="34"/>
    </location>
</feature>
<dbReference type="GO" id="GO:0008137">
    <property type="term" value="F:NADH dehydrogenase (ubiquinone) activity"/>
    <property type="evidence" value="ECO:0007669"/>
    <property type="project" value="InterPro"/>
</dbReference>
<feature type="transmembrane region" description="Helical" evidence="5">
    <location>
        <begin position="387"/>
        <end position="408"/>
    </location>
</feature>
<feature type="transmembrane region" description="Helical" evidence="5">
    <location>
        <begin position="146"/>
        <end position="165"/>
    </location>
</feature>
<sequence>MAGALALQSGPLPDWTAVSPALILALTGLLLFVIDSIDSDSDNTVLLAGLSTVGSLFAFGVAGWFLVEGTGQAATGGAISLYGDALVVDGMSLFFTLIFTIVAAMVCIASLDYVAEQRHQAEFFSLVLFAATGMTLMSMSNSLATAFISLELASLPSYALVAYLKDNRGSVEAALKYFLIGALSSAVFAFGISLVYAATGSLLLSDIASSLGDADGMTGILGMGVLMLLGGFAFKTASVPFHFWAPEAYEGAPAPISAFLSSASKAAGFAIAFRVFVEAFPLGQLPAGVDWVLAFQVLAVVTMTLGNFAAATQENVKRMLAYSSIGHAGYALIGLAALTAGGPNANVLGASMAHLLVYGFMNTGAFLFIALVEYWGVGTTFEDYNGLGARAPMACVAMSVFMFSLAGLPPFGGFFSKYVLFYSAIEAGFWWLAAVGAVNSALSLFYYSRVVKAMWIEDAAPTLELGSKPVGLYTAVIFAAVGTLLLLPAFQPVIETAQTVATALF</sequence>
<feature type="transmembrane region" description="Helical" evidence="5">
    <location>
        <begin position="256"/>
        <end position="277"/>
    </location>
</feature>
<dbReference type="GO" id="GO:0042773">
    <property type="term" value="P:ATP synthesis coupled electron transport"/>
    <property type="evidence" value="ECO:0007669"/>
    <property type="project" value="InterPro"/>
</dbReference>
<evidence type="ECO:0000313" key="7">
    <source>
        <dbReference type="EMBL" id="SFR45003.1"/>
    </source>
</evidence>
<keyword evidence="2 5" id="KW-0812">Transmembrane</keyword>
<dbReference type="AlphaFoldDB" id="A0A1I6GRX1"/>
<dbReference type="EMBL" id="FOYS01000002">
    <property type="protein sequence ID" value="SFR45003.1"/>
    <property type="molecule type" value="Genomic_DNA"/>
</dbReference>
<dbReference type="GO" id="GO:0016020">
    <property type="term" value="C:membrane"/>
    <property type="evidence" value="ECO:0007669"/>
    <property type="project" value="UniProtKB-SubCell"/>
</dbReference>
<feature type="transmembrane region" description="Helical" evidence="5">
    <location>
        <begin position="428"/>
        <end position="449"/>
    </location>
</feature>
<dbReference type="Proteomes" id="UP000243250">
    <property type="component" value="Unassembled WGS sequence"/>
</dbReference>
<feature type="transmembrane region" description="Helical" evidence="5">
    <location>
        <begin position="289"/>
        <end position="308"/>
    </location>
</feature>
<feature type="transmembrane region" description="Helical" evidence="5">
    <location>
        <begin position="320"/>
        <end position="340"/>
    </location>
</feature>
<evidence type="ECO:0000259" key="6">
    <source>
        <dbReference type="Pfam" id="PF00361"/>
    </source>
</evidence>
<organism evidence="7 8">
    <name type="scientific">Halogeometricum limi</name>
    <dbReference type="NCBI Taxonomy" id="555875"/>
    <lineage>
        <taxon>Archaea</taxon>
        <taxon>Methanobacteriati</taxon>
        <taxon>Methanobacteriota</taxon>
        <taxon>Stenosarchaea group</taxon>
        <taxon>Halobacteria</taxon>
        <taxon>Halobacteriales</taxon>
        <taxon>Haloferacaceae</taxon>
        <taxon>Halogeometricum</taxon>
    </lineage>
</organism>
<name>A0A1I6GRX1_9EURY</name>
<feature type="transmembrane region" description="Helical" evidence="5">
    <location>
        <begin position="123"/>
        <end position="140"/>
    </location>
</feature>
<dbReference type="Pfam" id="PF00361">
    <property type="entry name" value="Proton_antipo_M"/>
    <property type="match status" value="1"/>
</dbReference>
<reference evidence="8" key="1">
    <citation type="submission" date="2016-10" db="EMBL/GenBank/DDBJ databases">
        <authorList>
            <person name="Varghese N."/>
            <person name="Submissions S."/>
        </authorList>
    </citation>
    <scope>NUCLEOTIDE SEQUENCE [LARGE SCALE GENOMIC DNA]</scope>
    <source>
        <strain evidence="8">CGMCC 1.8711</strain>
    </source>
</reference>
<dbReference type="HAMAP" id="MF_00445">
    <property type="entry name" value="NDH1_NuoN_1"/>
    <property type="match status" value="1"/>
</dbReference>
<accession>A0A1I6GRX1</accession>